<dbReference type="Gene3D" id="3.30.70.141">
    <property type="entry name" value="Nucleoside diphosphate kinase-like domain"/>
    <property type="match status" value="3"/>
</dbReference>
<dbReference type="GO" id="GO:0006228">
    <property type="term" value="P:UTP biosynthetic process"/>
    <property type="evidence" value="ECO:0007669"/>
    <property type="project" value="InterPro"/>
</dbReference>
<dbReference type="PRINTS" id="PR01243">
    <property type="entry name" value="NUCDPKINASE"/>
</dbReference>
<feature type="domain" description="Nucleoside diphosphate kinase-like" evidence="4">
    <location>
        <begin position="137"/>
        <end position="277"/>
    </location>
</feature>
<dbReference type="InterPro" id="IPR017937">
    <property type="entry name" value="Thioredoxin_CS"/>
</dbReference>
<dbReference type="PANTHER" id="PTHR46135:SF4">
    <property type="entry name" value="DYNEIN AXONEMAL ASSEMBLY FACTOR 8"/>
    <property type="match status" value="1"/>
</dbReference>
<accession>A0A8C4NDY4</accession>
<dbReference type="SUPFAM" id="SSF52833">
    <property type="entry name" value="Thioredoxin-like"/>
    <property type="match status" value="1"/>
</dbReference>
<dbReference type="Gene3D" id="3.40.30.10">
    <property type="entry name" value="Glutaredoxin"/>
    <property type="match status" value="1"/>
</dbReference>
<dbReference type="PANTHER" id="PTHR46135">
    <property type="entry name" value="NME/NM23 FAMILY MEMBER 8"/>
    <property type="match status" value="1"/>
</dbReference>
<comment type="similarity">
    <text evidence="1 2 3">Belongs to the NDK family.</text>
</comment>
<evidence type="ECO:0000259" key="4">
    <source>
        <dbReference type="SMART" id="SM00562"/>
    </source>
</evidence>
<keyword evidence="6" id="KW-1185">Reference proteome</keyword>
<dbReference type="GeneTree" id="ENSGT00940000164537"/>
<organism evidence="5 6">
    <name type="scientific">Eptatretus burgeri</name>
    <name type="common">Inshore hagfish</name>
    <dbReference type="NCBI Taxonomy" id="7764"/>
    <lineage>
        <taxon>Eukaryota</taxon>
        <taxon>Metazoa</taxon>
        <taxon>Chordata</taxon>
        <taxon>Craniata</taxon>
        <taxon>Vertebrata</taxon>
        <taxon>Cyclostomata</taxon>
        <taxon>Myxini</taxon>
        <taxon>Myxiniformes</taxon>
        <taxon>Myxinidae</taxon>
        <taxon>Eptatretinae</taxon>
        <taxon>Eptatretus</taxon>
    </lineage>
</organism>
<dbReference type="SUPFAM" id="SSF54919">
    <property type="entry name" value="Nucleoside diphosphate kinase, NDK"/>
    <property type="match status" value="3"/>
</dbReference>
<dbReference type="OMA" id="ERQHVSQ"/>
<proteinExistence type="inferred from homology"/>
<dbReference type="GO" id="GO:0006241">
    <property type="term" value="P:CTP biosynthetic process"/>
    <property type="evidence" value="ECO:0007669"/>
    <property type="project" value="InterPro"/>
</dbReference>
<dbReference type="GO" id="GO:0004550">
    <property type="term" value="F:nucleoside diphosphate kinase activity"/>
    <property type="evidence" value="ECO:0007669"/>
    <property type="project" value="InterPro"/>
</dbReference>
<feature type="domain" description="Nucleoside diphosphate kinase-like" evidence="4">
    <location>
        <begin position="421"/>
        <end position="560"/>
    </location>
</feature>
<dbReference type="PROSITE" id="PS51374">
    <property type="entry name" value="NDPK_LIKE"/>
    <property type="match status" value="2"/>
</dbReference>
<protein>
    <submittedName>
        <fullName evidence="5">NME/NM23 family member 8</fullName>
    </submittedName>
</protein>
<dbReference type="Pfam" id="PF00334">
    <property type="entry name" value="NDK"/>
    <property type="match status" value="3"/>
</dbReference>
<dbReference type="AlphaFoldDB" id="A0A8C4NDY4"/>
<dbReference type="SMART" id="SM00562">
    <property type="entry name" value="NDK"/>
    <property type="match status" value="3"/>
</dbReference>
<dbReference type="InterPro" id="IPR036850">
    <property type="entry name" value="NDK-like_dom_sf"/>
</dbReference>
<evidence type="ECO:0000256" key="3">
    <source>
        <dbReference type="RuleBase" id="RU004011"/>
    </source>
</evidence>
<dbReference type="PROSITE" id="PS00194">
    <property type="entry name" value="THIOREDOXIN_1"/>
    <property type="match status" value="1"/>
</dbReference>
<comment type="caution">
    <text evidence="2">Lacks conserved residue(s) required for the propagation of feature annotation.</text>
</comment>
<sequence length="574" mass="63096">MALPGLTVVDIHQAWCGPCKSVRDTFIRMKMELGDELLRFSTASTSSMKELEPLHGKCEPLFYFYAGGEIVAIVHGADIPLLQNTIVEQFEAEKKVLAREAERCPLVLTIKPEVQHETEQEEDEDADAEGGDHPYVVAIIKPDVVALGDAEDLVVKMEEAGLKVNRKLETTLTEEQVKQLYSHRANEERFLELVQFMTSGPSLMLALSSSCDEGDAISILQSLMGPSDPNLALEEQPMSLRAQYGTDSMANAVHGSTSITQAAREIALLFPSLAMSGKRCSPEVVPLEKTLAIIRPQLLYKKAMVLTTITEADFIITLEREFVLSEEQVLELYKDQEALETYPELVQSMTSGPSLVLALARENSAKMWREMLGPANISEAKLCASNCLRAQFTVDGTSINQLHGSADAAAARVELENLLDIEHTVVVITPDGYKSKDEIVTQLQEAGFDIGAMETKQLNRDTAAELWQHQEAEEGNFEERLEAACKDPSLVLLLSREDAIKKCQQLVGPTNPVTAREQAPGSLQAQFGQSSIRNAVYCPQDKCAAHKAISLLFGGEIVAETHIDPDSCDPFTFT</sequence>
<evidence type="ECO:0000313" key="6">
    <source>
        <dbReference type="Proteomes" id="UP000694388"/>
    </source>
</evidence>
<evidence type="ECO:0000256" key="2">
    <source>
        <dbReference type="PROSITE-ProRule" id="PRU00706"/>
    </source>
</evidence>
<evidence type="ECO:0000313" key="5">
    <source>
        <dbReference type="Ensembl" id="ENSEBUP00000004606.1"/>
    </source>
</evidence>
<evidence type="ECO:0000256" key="1">
    <source>
        <dbReference type="ARBA" id="ARBA00008142"/>
    </source>
</evidence>
<reference evidence="5" key="2">
    <citation type="submission" date="2025-09" db="UniProtKB">
        <authorList>
            <consortium name="Ensembl"/>
        </authorList>
    </citation>
    <scope>IDENTIFICATION</scope>
</reference>
<reference evidence="5" key="1">
    <citation type="submission" date="2025-08" db="UniProtKB">
        <authorList>
            <consortium name="Ensembl"/>
        </authorList>
    </citation>
    <scope>IDENTIFICATION</scope>
</reference>
<dbReference type="Ensembl" id="ENSEBUT00000005044.1">
    <property type="protein sequence ID" value="ENSEBUP00000004606.1"/>
    <property type="gene ID" value="ENSEBUG00000003221.1"/>
</dbReference>
<feature type="domain" description="Nucleoside diphosphate kinase-like" evidence="4">
    <location>
        <begin position="287"/>
        <end position="420"/>
    </location>
</feature>
<dbReference type="Proteomes" id="UP000694388">
    <property type="component" value="Unplaced"/>
</dbReference>
<dbReference type="InterPro" id="IPR001564">
    <property type="entry name" value="Nucleoside_diP_kinase"/>
</dbReference>
<dbReference type="InterPro" id="IPR051766">
    <property type="entry name" value="TXND_domain-containing"/>
</dbReference>
<name>A0A8C4NDY4_EPTBU</name>
<dbReference type="GO" id="GO:0006183">
    <property type="term" value="P:GTP biosynthetic process"/>
    <property type="evidence" value="ECO:0007669"/>
    <property type="project" value="InterPro"/>
</dbReference>
<dbReference type="InterPro" id="IPR034907">
    <property type="entry name" value="NDK-like_dom"/>
</dbReference>
<dbReference type="InterPro" id="IPR036249">
    <property type="entry name" value="Thioredoxin-like_sf"/>
</dbReference>